<proteinExistence type="predicted"/>
<evidence type="ECO:0000313" key="2">
    <source>
        <dbReference type="Proteomes" id="UP000004754"/>
    </source>
</evidence>
<protein>
    <submittedName>
        <fullName evidence="1">Uncharacterized protein</fullName>
    </submittedName>
</protein>
<dbReference type="STRING" id="887929.HMP0721_0007"/>
<comment type="caution">
    <text evidence="1">The sequence shown here is derived from an EMBL/GenBank/DDBJ whole genome shotgun (WGS) entry which is preliminary data.</text>
</comment>
<reference evidence="1 2" key="1">
    <citation type="submission" date="2010-12" db="EMBL/GenBank/DDBJ databases">
        <authorList>
            <person name="Muzny D."/>
            <person name="Qin X."/>
            <person name="Deng J."/>
            <person name="Jiang H."/>
            <person name="Liu Y."/>
            <person name="Qu J."/>
            <person name="Song X.-Z."/>
            <person name="Zhang L."/>
            <person name="Thornton R."/>
            <person name="Coyle M."/>
            <person name="Francisco L."/>
            <person name="Jackson L."/>
            <person name="Javaid M."/>
            <person name="Korchina V."/>
            <person name="Kovar C."/>
            <person name="Mata R."/>
            <person name="Mathew T."/>
            <person name="Ngo R."/>
            <person name="Nguyen L."/>
            <person name="Nguyen N."/>
            <person name="Okwuonu G."/>
            <person name="Ongeri F."/>
            <person name="Pham C."/>
            <person name="Simmons D."/>
            <person name="Wilczek-Boney K."/>
            <person name="Hale W."/>
            <person name="Jakkamsetti A."/>
            <person name="Pham P."/>
            <person name="Ruth R."/>
            <person name="San Lucas F."/>
            <person name="Warren J."/>
            <person name="Zhang J."/>
            <person name="Zhao Z."/>
            <person name="Zhou C."/>
            <person name="Zhu D."/>
            <person name="Lee S."/>
            <person name="Bess C."/>
            <person name="Blankenburg K."/>
            <person name="Forbes L."/>
            <person name="Fu Q."/>
            <person name="Gubbala S."/>
            <person name="Hirani K."/>
            <person name="Jayaseelan J.C."/>
            <person name="Lara F."/>
            <person name="Munidasa M."/>
            <person name="Palculict T."/>
            <person name="Patil S."/>
            <person name="Pu L.-L."/>
            <person name="Saada N."/>
            <person name="Tang L."/>
            <person name="Weissenberger G."/>
            <person name="Zhu Y."/>
            <person name="Hemphill L."/>
            <person name="Shang Y."/>
            <person name="Youmans B."/>
            <person name="Ayvaz T."/>
            <person name="Ross M."/>
            <person name="Santibanez J."/>
            <person name="Aqrawi P."/>
            <person name="Gross S."/>
            <person name="Joshi V."/>
            <person name="Fowler G."/>
            <person name="Nazareth L."/>
            <person name="Reid J."/>
            <person name="Worley K."/>
            <person name="Petrosino J."/>
            <person name="Highlander S."/>
            <person name="Gibbs R."/>
        </authorList>
    </citation>
    <scope>NUCLEOTIDE SEQUENCE [LARGE SCALE GENOMIC DNA]</scope>
    <source>
        <strain evidence="1 2">ATCC 23263</strain>
    </source>
</reference>
<evidence type="ECO:0000313" key="1">
    <source>
        <dbReference type="EMBL" id="EFV02901.1"/>
    </source>
</evidence>
<dbReference type="HOGENOM" id="CLU_3295089_0_0_9"/>
<name>E6MDC5_9FIRM</name>
<accession>E6MDC5</accession>
<dbReference type="Proteomes" id="UP000004754">
    <property type="component" value="Unassembled WGS sequence"/>
</dbReference>
<organism evidence="1 2">
    <name type="scientific">Pseudoramibacter alactolyticus ATCC 23263</name>
    <dbReference type="NCBI Taxonomy" id="887929"/>
    <lineage>
        <taxon>Bacteria</taxon>
        <taxon>Bacillati</taxon>
        <taxon>Bacillota</taxon>
        <taxon>Clostridia</taxon>
        <taxon>Eubacteriales</taxon>
        <taxon>Eubacteriaceae</taxon>
        <taxon>Pseudoramibacter</taxon>
    </lineage>
</organism>
<keyword evidence="2" id="KW-1185">Reference proteome</keyword>
<dbReference type="EMBL" id="AEQN01000001">
    <property type="protein sequence ID" value="EFV02901.1"/>
    <property type="molecule type" value="Genomic_DNA"/>
</dbReference>
<sequence length="40" mass="4777">MQERLLKKLLMNRAETKIGSIMKGLAAAKWRLKKHFRNEH</sequence>
<dbReference type="AlphaFoldDB" id="E6MDC5"/>
<gene>
    <name evidence="1" type="ORF">HMP0721_0007</name>
</gene>